<evidence type="ECO:0000313" key="4">
    <source>
        <dbReference type="Proteomes" id="UP000245647"/>
    </source>
</evidence>
<dbReference type="PANTHER" id="PTHR30273">
    <property type="entry name" value="PERIPLASMIC SIGNAL SENSOR AND SIGMA FACTOR ACTIVATOR FECR-RELATED"/>
    <property type="match status" value="1"/>
</dbReference>
<dbReference type="InterPro" id="IPR012373">
    <property type="entry name" value="Ferrdict_sens_TM"/>
</dbReference>
<dbReference type="RefSeq" id="WP_109418258.1">
    <property type="nucleotide sequence ID" value="NZ_QEAS01000031.1"/>
</dbReference>
<dbReference type="Pfam" id="PF04773">
    <property type="entry name" value="FecR"/>
    <property type="match status" value="1"/>
</dbReference>
<dbReference type="InterPro" id="IPR032508">
    <property type="entry name" value="FecR_C"/>
</dbReference>
<comment type="caution">
    <text evidence="3">The sequence shown here is derived from an EMBL/GenBank/DDBJ whole genome shotgun (WGS) entry which is preliminary data.</text>
</comment>
<evidence type="ECO:0000259" key="2">
    <source>
        <dbReference type="Pfam" id="PF16344"/>
    </source>
</evidence>
<dbReference type="InterPro" id="IPR006860">
    <property type="entry name" value="FecR"/>
</dbReference>
<keyword evidence="4" id="KW-1185">Reference proteome</keyword>
<dbReference type="Gene3D" id="3.55.50.30">
    <property type="match status" value="1"/>
</dbReference>
<dbReference type="AlphaFoldDB" id="A0A2U2P9Y3"/>
<dbReference type="OrthoDB" id="1099963at2"/>
<dbReference type="PANTHER" id="PTHR30273:SF2">
    <property type="entry name" value="PROTEIN FECR"/>
    <property type="match status" value="1"/>
</dbReference>
<feature type="domain" description="FecR protein" evidence="1">
    <location>
        <begin position="184"/>
        <end position="277"/>
    </location>
</feature>
<feature type="domain" description="Protein FecR C-terminal" evidence="2">
    <location>
        <begin position="317"/>
        <end position="385"/>
    </location>
</feature>
<gene>
    <name evidence="3" type="ORF">DDR33_23540</name>
</gene>
<dbReference type="EMBL" id="QEAS01000031">
    <property type="protein sequence ID" value="PWG78183.1"/>
    <property type="molecule type" value="Genomic_DNA"/>
</dbReference>
<sequence length="392" mass="43848">MNEQEAFDFSGLLLKYLRMELSSEEEREFLKSVEADPEKQELLDYYKYTTVPKSRLRYMESLDTQDAWEKVSARAFPVQDDVKHPRNWRWLRYVAILAIATAASVLWYGTSRDRGVINENSYGFKNDVLPGGNKAALELPGGETISLDDTEQASGTDGQTLFHSNKGEIRFSGLAARSSSSFTVIRVPGSGQYKVVLPDGTKVWVNSLSALKFPAQFGKKERRVFLEGEAFFDVAKDAKRPFYVEAGTETVKVLGTRFNVSAYSGETRTTLVDGSVKVSGSLTEEMLEPGEQAVCKSSGISVLPVNTGKISAWKNGYFMFDQDNIETIMDQLSRWYQVKVHYNGKMLPELYSGSMPRNSTLGAVLQMLSDVSSLQFEINGRDITVINGKQEK</sequence>
<dbReference type="Gene3D" id="2.60.120.1440">
    <property type="match status" value="1"/>
</dbReference>
<dbReference type="GO" id="GO:0016989">
    <property type="term" value="F:sigma factor antagonist activity"/>
    <property type="evidence" value="ECO:0007669"/>
    <property type="project" value="TreeGrafter"/>
</dbReference>
<evidence type="ECO:0000313" key="3">
    <source>
        <dbReference type="EMBL" id="PWG78183.1"/>
    </source>
</evidence>
<organism evidence="3 4">
    <name type="scientific">Pararcticibacter amylolyticus</name>
    <dbReference type="NCBI Taxonomy" id="2173175"/>
    <lineage>
        <taxon>Bacteria</taxon>
        <taxon>Pseudomonadati</taxon>
        <taxon>Bacteroidota</taxon>
        <taxon>Sphingobacteriia</taxon>
        <taxon>Sphingobacteriales</taxon>
        <taxon>Sphingobacteriaceae</taxon>
        <taxon>Pararcticibacter</taxon>
    </lineage>
</organism>
<reference evidence="3 4" key="1">
    <citation type="submission" date="2018-04" db="EMBL/GenBank/DDBJ databases">
        <title>Pedobacter chongqingensis sp. nov., isolated from a rottenly hemp rope.</title>
        <authorList>
            <person name="Cai Y."/>
        </authorList>
    </citation>
    <scope>NUCLEOTIDE SEQUENCE [LARGE SCALE GENOMIC DNA]</scope>
    <source>
        <strain evidence="3 4">FJ4-8</strain>
    </source>
</reference>
<proteinExistence type="predicted"/>
<protein>
    <submittedName>
        <fullName evidence="3">Anti-sigma factor</fullName>
    </submittedName>
</protein>
<accession>A0A2U2P9Y3</accession>
<dbReference type="Pfam" id="PF16344">
    <property type="entry name" value="FecR_C"/>
    <property type="match status" value="1"/>
</dbReference>
<evidence type="ECO:0000259" key="1">
    <source>
        <dbReference type="Pfam" id="PF04773"/>
    </source>
</evidence>
<dbReference type="Proteomes" id="UP000245647">
    <property type="component" value="Unassembled WGS sequence"/>
</dbReference>
<name>A0A2U2P9Y3_9SPHI</name>